<accession>A0ABD3HFK4</accession>
<feature type="chain" id="PRO_5044789278" description="Amine oxidase domain-containing protein" evidence="2">
    <location>
        <begin position="23"/>
        <end position="121"/>
    </location>
</feature>
<dbReference type="Gene3D" id="3.50.50.60">
    <property type="entry name" value="FAD/NAD(P)-binding domain"/>
    <property type="match status" value="1"/>
</dbReference>
<comment type="similarity">
    <text evidence="1">Belongs to the flavin monoamine oxidase family.</text>
</comment>
<dbReference type="AlphaFoldDB" id="A0ABD3HFK4"/>
<protein>
    <recommendedName>
        <fullName evidence="3">Amine oxidase domain-containing protein</fullName>
    </recommendedName>
</protein>
<evidence type="ECO:0000313" key="4">
    <source>
        <dbReference type="EMBL" id="KAL3689671.1"/>
    </source>
</evidence>
<dbReference type="EMBL" id="JBJQOH010000004">
    <property type="protein sequence ID" value="KAL3689671.1"/>
    <property type="molecule type" value="Genomic_DNA"/>
</dbReference>
<dbReference type="PANTHER" id="PTHR10742">
    <property type="entry name" value="FLAVIN MONOAMINE OXIDASE"/>
    <property type="match status" value="1"/>
</dbReference>
<evidence type="ECO:0000256" key="2">
    <source>
        <dbReference type="SAM" id="SignalP"/>
    </source>
</evidence>
<reference evidence="4 5" key="1">
    <citation type="submission" date="2024-09" db="EMBL/GenBank/DDBJ databases">
        <title>Chromosome-scale assembly of Riccia sorocarpa.</title>
        <authorList>
            <person name="Paukszto L."/>
        </authorList>
    </citation>
    <scope>NUCLEOTIDE SEQUENCE [LARGE SCALE GENOMIC DNA]</scope>
    <source>
        <strain evidence="4">LP-2024</strain>
        <tissue evidence="4">Aerial parts of the thallus</tissue>
    </source>
</reference>
<dbReference type="Pfam" id="PF01593">
    <property type="entry name" value="Amino_oxidase"/>
    <property type="match status" value="1"/>
</dbReference>
<proteinExistence type="inferred from homology"/>
<sequence>MAKFTVLCVLLVLGVAASSVSSQDSNVDVIIIGAGMSGIAAGKTLTENGITNFIILEATDRVGGRIRNTDFAGLKVEMGANWVEGVNGKEINPAWTLAQQVQLRTIQTDTSNLSSNVYTAL</sequence>
<dbReference type="InterPro" id="IPR050281">
    <property type="entry name" value="Flavin_monoamine_oxidase"/>
</dbReference>
<evidence type="ECO:0000256" key="1">
    <source>
        <dbReference type="ARBA" id="ARBA00005995"/>
    </source>
</evidence>
<name>A0ABD3HFK4_9MARC</name>
<keyword evidence="2" id="KW-0732">Signal</keyword>
<organism evidence="4 5">
    <name type="scientific">Riccia sorocarpa</name>
    <dbReference type="NCBI Taxonomy" id="122646"/>
    <lineage>
        <taxon>Eukaryota</taxon>
        <taxon>Viridiplantae</taxon>
        <taxon>Streptophyta</taxon>
        <taxon>Embryophyta</taxon>
        <taxon>Marchantiophyta</taxon>
        <taxon>Marchantiopsida</taxon>
        <taxon>Marchantiidae</taxon>
        <taxon>Marchantiales</taxon>
        <taxon>Ricciaceae</taxon>
        <taxon>Riccia</taxon>
    </lineage>
</organism>
<keyword evidence="5" id="KW-1185">Reference proteome</keyword>
<dbReference type="SUPFAM" id="SSF51905">
    <property type="entry name" value="FAD/NAD(P)-binding domain"/>
    <property type="match status" value="1"/>
</dbReference>
<feature type="signal peptide" evidence="2">
    <location>
        <begin position="1"/>
        <end position="22"/>
    </location>
</feature>
<dbReference type="PANTHER" id="PTHR10742:SF313">
    <property type="entry name" value="AMINE OXIDASE"/>
    <property type="match status" value="1"/>
</dbReference>
<dbReference type="Proteomes" id="UP001633002">
    <property type="component" value="Unassembled WGS sequence"/>
</dbReference>
<dbReference type="InterPro" id="IPR002937">
    <property type="entry name" value="Amino_oxidase"/>
</dbReference>
<gene>
    <name evidence="4" type="ORF">R1sor_015980</name>
</gene>
<evidence type="ECO:0000259" key="3">
    <source>
        <dbReference type="Pfam" id="PF01593"/>
    </source>
</evidence>
<comment type="caution">
    <text evidence="4">The sequence shown here is derived from an EMBL/GenBank/DDBJ whole genome shotgun (WGS) entry which is preliminary data.</text>
</comment>
<evidence type="ECO:0000313" key="5">
    <source>
        <dbReference type="Proteomes" id="UP001633002"/>
    </source>
</evidence>
<dbReference type="InterPro" id="IPR036188">
    <property type="entry name" value="FAD/NAD-bd_sf"/>
</dbReference>
<feature type="domain" description="Amine oxidase" evidence="3">
    <location>
        <begin position="36"/>
        <end position="111"/>
    </location>
</feature>